<dbReference type="GO" id="GO:0005471">
    <property type="term" value="F:ATP:ADP antiporter activity"/>
    <property type="evidence" value="ECO:0007669"/>
    <property type="project" value="UniProtKB-UniRule"/>
</dbReference>
<comment type="function">
    <text evidence="10">Catalyzes the exchange of ADP and ATP across the membrane.</text>
</comment>
<organism evidence="11 12">
    <name type="scientific">Paramecium octaurelia</name>
    <dbReference type="NCBI Taxonomy" id="43137"/>
    <lineage>
        <taxon>Eukaryota</taxon>
        <taxon>Sar</taxon>
        <taxon>Alveolata</taxon>
        <taxon>Ciliophora</taxon>
        <taxon>Intramacronucleata</taxon>
        <taxon>Oligohymenophorea</taxon>
        <taxon>Peniculida</taxon>
        <taxon>Parameciidae</taxon>
        <taxon>Paramecium</taxon>
    </lineage>
</organism>
<feature type="repeat" description="Solcar" evidence="8">
    <location>
        <begin position="201"/>
        <end position="286"/>
    </location>
</feature>
<feature type="transmembrane region" description="Helical" evidence="10">
    <location>
        <begin position="109"/>
        <end position="132"/>
    </location>
</feature>
<evidence type="ECO:0000256" key="1">
    <source>
        <dbReference type="ARBA" id="ARBA00004448"/>
    </source>
</evidence>
<dbReference type="GO" id="GO:1990544">
    <property type="term" value="P:mitochondrial ATP transmembrane transport"/>
    <property type="evidence" value="ECO:0007669"/>
    <property type="project" value="InterPro"/>
</dbReference>
<dbReference type="PANTHER" id="PTHR45635:SF14">
    <property type="entry name" value="ADP_ATP TRANSLOCASE"/>
    <property type="match status" value="1"/>
</dbReference>
<evidence type="ECO:0000313" key="12">
    <source>
        <dbReference type="Proteomes" id="UP000683925"/>
    </source>
</evidence>
<keyword evidence="12" id="KW-1185">Reference proteome</keyword>
<dbReference type="Pfam" id="PF00153">
    <property type="entry name" value="Mito_carr"/>
    <property type="match status" value="2"/>
</dbReference>
<dbReference type="AlphaFoldDB" id="A0A8S1SBS5"/>
<evidence type="ECO:0000256" key="3">
    <source>
        <dbReference type="ARBA" id="ARBA00022448"/>
    </source>
</evidence>
<proteinExistence type="inferred from homology"/>
<protein>
    <recommendedName>
        <fullName evidence="10">ADP/ATP translocase</fullName>
    </recommendedName>
    <alternativeName>
        <fullName evidence="10">ADP,ATP carrier protein</fullName>
    </alternativeName>
</protein>
<gene>
    <name evidence="11" type="ORF">POCTA_138.1.T0080142</name>
</gene>
<dbReference type="InterPro" id="IPR002113">
    <property type="entry name" value="ADT_euk_type"/>
</dbReference>
<keyword evidence="3 9" id="KW-0813">Transport</keyword>
<evidence type="ECO:0000256" key="4">
    <source>
        <dbReference type="ARBA" id="ARBA00022737"/>
    </source>
</evidence>
<keyword evidence="7" id="KW-0496">Mitochondrion</keyword>
<dbReference type="EMBL" id="CAJJDP010000007">
    <property type="protein sequence ID" value="CAD8137007.1"/>
    <property type="molecule type" value="Genomic_DNA"/>
</dbReference>
<reference evidence="11" key="1">
    <citation type="submission" date="2021-01" db="EMBL/GenBank/DDBJ databases">
        <authorList>
            <consortium name="Genoscope - CEA"/>
            <person name="William W."/>
        </authorList>
    </citation>
    <scope>NUCLEOTIDE SEQUENCE</scope>
</reference>
<dbReference type="InterPro" id="IPR018108">
    <property type="entry name" value="MCP_transmembrane"/>
</dbReference>
<dbReference type="PANTHER" id="PTHR45635">
    <property type="entry name" value="ADP,ATP CARRIER PROTEIN 1-RELATED-RELATED"/>
    <property type="match status" value="1"/>
</dbReference>
<evidence type="ECO:0000313" key="11">
    <source>
        <dbReference type="EMBL" id="CAD8137007.1"/>
    </source>
</evidence>
<comment type="caution">
    <text evidence="11">The sequence shown here is derived from an EMBL/GenBank/DDBJ whole genome shotgun (WGS) entry which is preliminary data.</text>
</comment>
<keyword evidence="5" id="KW-0999">Mitochondrion inner membrane</keyword>
<keyword evidence="4" id="KW-0677">Repeat</keyword>
<evidence type="ECO:0000256" key="2">
    <source>
        <dbReference type="ARBA" id="ARBA00006375"/>
    </source>
</evidence>
<keyword evidence="6 10" id="KW-1133">Transmembrane helix</keyword>
<evidence type="ECO:0000256" key="7">
    <source>
        <dbReference type="ARBA" id="ARBA00023128"/>
    </source>
</evidence>
<dbReference type="PROSITE" id="PS50920">
    <property type="entry name" value="SOLCAR"/>
    <property type="match status" value="1"/>
</dbReference>
<evidence type="ECO:0000256" key="10">
    <source>
        <dbReference type="RuleBase" id="RU368008"/>
    </source>
</evidence>
<sequence>MFSSKDAQIPQICIDFIIGASSGILPKLIVSSFYELQFLIMIGYPYQKQNQPIGVLDGCKQVIMDGTLLRQLRKNTRIVRFSLIQGFKFSIYNALNRLSLSKIDVNRQLLIYFGYSLLNGGIAGVVILPIFYQLDFSRVRLANNLIKAQKEKQKFGFMLRDMYKGFGMTAICSFIYKACYFGGYDTGQYIIWGDQLAKRNELNLSNFLLAQLVVSSSELLVHPLDTARKQIMLNSASCQQFGLFDYIFNIYKKGGIREIFKGYIPIKPRQLVPSTQLLIYDKLQQTFNFQAYY</sequence>
<dbReference type="Proteomes" id="UP000683925">
    <property type="component" value="Unassembled WGS sequence"/>
</dbReference>
<accession>A0A8S1SBS5</accession>
<evidence type="ECO:0000256" key="6">
    <source>
        <dbReference type="ARBA" id="ARBA00022989"/>
    </source>
</evidence>
<comment type="similarity">
    <text evidence="2 9">Belongs to the mitochondrial carrier (TC 2.A.29) family.</text>
</comment>
<comment type="subcellular location">
    <subcellularLocation>
        <location evidence="10">Membrane</location>
        <topology evidence="10">Multi-pass membrane protein</topology>
    </subcellularLocation>
    <subcellularLocation>
        <location evidence="1">Mitochondrion inner membrane</location>
        <topology evidence="1">Multi-pass membrane protein</topology>
    </subcellularLocation>
</comment>
<name>A0A8S1SBS5_PAROT</name>
<dbReference type="OrthoDB" id="297708at2759"/>
<evidence type="ECO:0000256" key="9">
    <source>
        <dbReference type="RuleBase" id="RU000488"/>
    </source>
</evidence>
<keyword evidence="8 9" id="KW-0812">Transmembrane</keyword>
<evidence type="ECO:0000256" key="5">
    <source>
        <dbReference type="ARBA" id="ARBA00022792"/>
    </source>
</evidence>
<dbReference type="GO" id="GO:0140021">
    <property type="term" value="P:mitochondrial ADP transmembrane transport"/>
    <property type="evidence" value="ECO:0007669"/>
    <property type="project" value="InterPro"/>
</dbReference>
<dbReference type="GO" id="GO:0005743">
    <property type="term" value="C:mitochondrial inner membrane"/>
    <property type="evidence" value="ECO:0007669"/>
    <property type="project" value="UniProtKB-SubCell"/>
</dbReference>
<dbReference type="OMA" id="YKACYFG"/>
<keyword evidence="8 10" id="KW-0472">Membrane</keyword>
<comment type="subunit">
    <text evidence="10">Monomer.</text>
</comment>
<comment type="caution">
    <text evidence="10">Lacks conserved residue(s) required for the propagation of feature annotation.</text>
</comment>
<evidence type="ECO:0000256" key="8">
    <source>
        <dbReference type="PROSITE-ProRule" id="PRU00282"/>
    </source>
</evidence>